<accession>A0A1J5T638</accession>
<dbReference type="SMART" id="SM00382">
    <property type="entry name" value="AAA"/>
    <property type="match status" value="1"/>
</dbReference>
<dbReference type="InterPro" id="IPR003439">
    <property type="entry name" value="ABC_transporter-like_ATP-bd"/>
</dbReference>
<dbReference type="GO" id="GO:0005524">
    <property type="term" value="F:ATP binding"/>
    <property type="evidence" value="ECO:0007669"/>
    <property type="project" value="UniProtKB-KW"/>
</dbReference>
<dbReference type="Pfam" id="PF12399">
    <property type="entry name" value="BCA_ABC_TP_C"/>
    <property type="match status" value="1"/>
</dbReference>
<feature type="domain" description="ABC transporter" evidence="4">
    <location>
        <begin position="9"/>
        <end position="256"/>
    </location>
</feature>
<keyword evidence="3 5" id="KW-0067">ATP-binding</keyword>
<name>A0A1J5T638_9ZZZZ</name>
<dbReference type="SUPFAM" id="SSF52540">
    <property type="entry name" value="P-loop containing nucleoside triphosphate hydrolases"/>
    <property type="match status" value="1"/>
</dbReference>
<dbReference type="GO" id="GO:0005304">
    <property type="term" value="F:L-valine transmembrane transporter activity"/>
    <property type="evidence" value="ECO:0007669"/>
    <property type="project" value="TreeGrafter"/>
</dbReference>
<dbReference type="PROSITE" id="PS50893">
    <property type="entry name" value="ABC_TRANSPORTER_2"/>
    <property type="match status" value="1"/>
</dbReference>
<dbReference type="GO" id="GO:0015808">
    <property type="term" value="P:L-alanine transport"/>
    <property type="evidence" value="ECO:0007669"/>
    <property type="project" value="TreeGrafter"/>
</dbReference>
<dbReference type="InterPro" id="IPR003593">
    <property type="entry name" value="AAA+_ATPase"/>
</dbReference>
<dbReference type="FunFam" id="3.40.50.300:FF:000421">
    <property type="entry name" value="Branched-chain amino acid ABC transporter ATP-binding protein"/>
    <property type="match status" value="1"/>
</dbReference>
<dbReference type="EMBL" id="MLJW01000019">
    <property type="protein sequence ID" value="OIR11757.1"/>
    <property type="molecule type" value="Genomic_DNA"/>
</dbReference>
<dbReference type="Pfam" id="PF00005">
    <property type="entry name" value="ABC_tran"/>
    <property type="match status" value="1"/>
</dbReference>
<dbReference type="PANTHER" id="PTHR45772:SF7">
    <property type="entry name" value="AMINO ACID ABC TRANSPORTER ATP-BINDING PROTEIN"/>
    <property type="match status" value="1"/>
</dbReference>
<keyword evidence="5" id="KW-0378">Hydrolase</keyword>
<dbReference type="AlphaFoldDB" id="A0A1J5T638"/>
<dbReference type="GO" id="GO:1903805">
    <property type="term" value="P:L-valine import across plasma membrane"/>
    <property type="evidence" value="ECO:0007669"/>
    <property type="project" value="TreeGrafter"/>
</dbReference>
<dbReference type="PANTHER" id="PTHR45772">
    <property type="entry name" value="CONSERVED COMPONENT OF ABC TRANSPORTER FOR NATURAL AMINO ACIDS-RELATED"/>
    <property type="match status" value="1"/>
</dbReference>
<dbReference type="GO" id="GO:0042941">
    <property type="term" value="P:D-alanine transmembrane transport"/>
    <property type="evidence" value="ECO:0007669"/>
    <property type="project" value="TreeGrafter"/>
</dbReference>
<comment type="caution">
    <text evidence="5">The sequence shown here is derived from an EMBL/GenBank/DDBJ whole genome shotgun (WGS) entry which is preliminary data.</text>
</comment>
<sequence length="262" mass="28339">MTPESECLLELASVGKHFGGVTALADVSLHIRRGEIYGLIGPNGAGKTTLFNVVTGLYQLDSGSFDFAGQRYTRCKPHLLAQAGIARTFQNIRLFANMSALENIMVGRHLRTRTGIWGALTRHAAARAEERDTVRRARELLEYVGIECAHQTLAKHLSYGEQRRLEIARALATEPKLLALDEPAAGMNATETVALKALLQKIRAGGITVLLIEHDVKLIMGLCDRVAVLDYGKKIAEGVPEEVRRDPAVIAAYLGGSGGGEA</sequence>
<evidence type="ECO:0000256" key="2">
    <source>
        <dbReference type="ARBA" id="ARBA00022741"/>
    </source>
</evidence>
<dbReference type="Gene3D" id="3.40.50.300">
    <property type="entry name" value="P-loop containing nucleotide triphosphate hydrolases"/>
    <property type="match status" value="1"/>
</dbReference>
<dbReference type="GO" id="GO:0015188">
    <property type="term" value="F:L-isoleucine transmembrane transporter activity"/>
    <property type="evidence" value="ECO:0007669"/>
    <property type="project" value="TreeGrafter"/>
</dbReference>
<keyword evidence="2" id="KW-0547">Nucleotide-binding</keyword>
<evidence type="ECO:0000256" key="3">
    <source>
        <dbReference type="ARBA" id="ARBA00022840"/>
    </source>
</evidence>
<evidence type="ECO:0000313" key="5">
    <source>
        <dbReference type="EMBL" id="OIR11757.1"/>
    </source>
</evidence>
<dbReference type="EC" id="3.6.3.-" evidence="5"/>
<organism evidence="5">
    <name type="scientific">mine drainage metagenome</name>
    <dbReference type="NCBI Taxonomy" id="410659"/>
    <lineage>
        <taxon>unclassified sequences</taxon>
        <taxon>metagenomes</taxon>
        <taxon>ecological metagenomes</taxon>
    </lineage>
</organism>
<dbReference type="PROSITE" id="PS00211">
    <property type="entry name" value="ABC_TRANSPORTER_1"/>
    <property type="match status" value="1"/>
</dbReference>
<keyword evidence="1" id="KW-0813">Transport</keyword>
<dbReference type="CDD" id="cd03219">
    <property type="entry name" value="ABC_Mj1267_LivG_branched"/>
    <property type="match status" value="1"/>
</dbReference>
<dbReference type="InterPro" id="IPR051120">
    <property type="entry name" value="ABC_AA/LPS_Transport"/>
</dbReference>
<dbReference type="GO" id="GO:0016887">
    <property type="term" value="F:ATP hydrolysis activity"/>
    <property type="evidence" value="ECO:0007669"/>
    <property type="project" value="InterPro"/>
</dbReference>
<gene>
    <name evidence="5" type="primary">lptB_5</name>
    <name evidence="5" type="ORF">GALL_66130</name>
</gene>
<dbReference type="GO" id="GO:0005886">
    <property type="term" value="C:plasma membrane"/>
    <property type="evidence" value="ECO:0007669"/>
    <property type="project" value="TreeGrafter"/>
</dbReference>
<evidence type="ECO:0000256" key="1">
    <source>
        <dbReference type="ARBA" id="ARBA00022448"/>
    </source>
</evidence>
<dbReference type="GO" id="GO:0015192">
    <property type="term" value="F:L-phenylalanine transmembrane transporter activity"/>
    <property type="evidence" value="ECO:0007669"/>
    <property type="project" value="TreeGrafter"/>
</dbReference>
<evidence type="ECO:0000259" key="4">
    <source>
        <dbReference type="PROSITE" id="PS50893"/>
    </source>
</evidence>
<proteinExistence type="predicted"/>
<dbReference type="GO" id="GO:1903806">
    <property type="term" value="P:L-isoleucine import across plasma membrane"/>
    <property type="evidence" value="ECO:0007669"/>
    <property type="project" value="TreeGrafter"/>
</dbReference>
<reference evidence="5" key="1">
    <citation type="submission" date="2016-10" db="EMBL/GenBank/DDBJ databases">
        <title>Sequence of Gallionella enrichment culture.</title>
        <authorList>
            <person name="Poehlein A."/>
            <person name="Muehling M."/>
            <person name="Daniel R."/>
        </authorList>
    </citation>
    <scope>NUCLEOTIDE SEQUENCE</scope>
</reference>
<dbReference type="InterPro" id="IPR027417">
    <property type="entry name" value="P-loop_NTPase"/>
</dbReference>
<protein>
    <submittedName>
        <fullName evidence="5">Lipopolysaccharide export system ATP-binding protein LptB</fullName>
        <ecNumber evidence="5">3.6.3.-</ecNumber>
    </submittedName>
</protein>
<dbReference type="InterPro" id="IPR032823">
    <property type="entry name" value="BCA_ABC_TP_C"/>
</dbReference>
<dbReference type="InterPro" id="IPR017871">
    <property type="entry name" value="ABC_transporter-like_CS"/>
</dbReference>